<dbReference type="AlphaFoldDB" id="A0A948TEQ0"/>
<dbReference type="InterPro" id="IPR018060">
    <property type="entry name" value="HTH_AraC"/>
</dbReference>
<evidence type="ECO:0000256" key="1">
    <source>
        <dbReference type="ARBA" id="ARBA00023015"/>
    </source>
</evidence>
<comment type="caution">
    <text evidence="5">The sequence shown here is derived from an EMBL/GenBank/DDBJ whole genome shotgun (WGS) entry which is preliminary data.</text>
</comment>
<evidence type="ECO:0000259" key="4">
    <source>
        <dbReference type="PROSITE" id="PS01124"/>
    </source>
</evidence>
<accession>A0A948TEQ0</accession>
<gene>
    <name evidence="5" type="ORF">H9847_01450</name>
</gene>
<reference evidence="5" key="1">
    <citation type="journal article" date="2021" name="PeerJ">
        <title>Extensive microbial diversity within the chicken gut microbiome revealed by metagenomics and culture.</title>
        <authorList>
            <person name="Gilroy R."/>
            <person name="Ravi A."/>
            <person name="Getino M."/>
            <person name="Pursley I."/>
            <person name="Horton D.L."/>
            <person name="Alikhan N.F."/>
            <person name="Baker D."/>
            <person name="Gharbi K."/>
            <person name="Hall N."/>
            <person name="Watson M."/>
            <person name="Adriaenssens E.M."/>
            <person name="Foster-Nyarko E."/>
            <person name="Jarju S."/>
            <person name="Secka A."/>
            <person name="Antonio M."/>
            <person name="Oren A."/>
            <person name="Chaudhuri R.R."/>
            <person name="La Ragione R."/>
            <person name="Hildebrand F."/>
            <person name="Pallen M.J."/>
        </authorList>
    </citation>
    <scope>NUCLEOTIDE SEQUENCE</scope>
    <source>
        <strain evidence="5">378</strain>
    </source>
</reference>
<dbReference type="EMBL" id="JAHLFE010000026">
    <property type="protein sequence ID" value="MBU3843529.1"/>
    <property type="molecule type" value="Genomic_DNA"/>
</dbReference>
<name>A0A948TEQ0_9GAMM</name>
<dbReference type="Gene3D" id="1.10.10.60">
    <property type="entry name" value="Homeodomain-like"/>
    <property type="match status" value="2"/>
</dbReference>
<dbReference type="SUPFAM" id="SSF46689">
    <property type="entry name" value="Homeodomain-like"/>
    <property type="match status" value="2"/>
</dbReference>
<dbReference type="Gene3D" id="3.40.50.880">
    <property type="match status" value="2"/>
</dbReference>
<dbReference type="InterPro" id="IPR009057">
    <property type="entry name" value="Homeodomain-like_sf"/>
</dbReference>
<proteinExistence type="predicted"/>
<dbReference type="CDD" id="cd03137">
    <property type="entry name" value="GATase1_AraC_1"/>
    <property type="match status" value="1"/>
</dbReference>
<dbReference type="PROSITE" id="PS01124">
    <property type="entry name" value="HTH_ARAC_FAMILY_2"/>
    <property type="match status" value="1"/>
</dbReference>
<keyword evidence="1" id="KW-0805">Transcription regulation</keyword>
<evidence type="ECO:0000313" key="6">
    <source>
        <dbReference type="Proteomes" id="UP000733611"/>
    </source>
</evidence>
<dbReference type="PROSITE" id="PS00041">
    <property type="entry name" value="HTH_ARAC_FAMILY_1"/>
    <property type="match status" value="1"/>
</dbReference>
<dbReference type="SMART" id="SM00342">
    <property type="entry name" value="HTH_ARAC"/>
    <property type="match status" value="1"/>
</dbReference>
<sequence length="389" mass="42828">MLTPMPQIALLAYDQAEPLIFSIPYTVFTTEVNGEKLFDLHVVSTDPQGVVPTKLGKLQLEPHKGLEYLRTADIIIVPGWSDLDTPPQPAVQEELRQAYQRGAMLVGLCYGAYVLAYSGLLDGKRAVTHWMGEHDFKQRFPKVLLNTNELYVVEGTKASRWKFPLAEERNKESTIAHNTALAEGADGIAATSPASTLAPATVAPVAAAADNESTGRVDNSEMNEGILVTSAGLAAGFDCCLFIVRKIYGVKVANNLARVLVLPPHRDGGQAQFIIHSLPVSSSIARLNKVLNHIMEHLEDDYSLDGCAKMAYMSRRSFSRHFAEATGCSFNAWLTQKRLDRSCTLLEDTDLSIDEIALRCGFKSTNAYRMCFKQVYATSPSNYRKTFSS</sequence>
<dbReference type="InterPro" id="IPR002818">
    <property type="entry name" value="DJ-1/PfpI"/>
</dbReference>
<keyword evidence="2" id="KW-0238">DNA-binding</keyword>
<dbReference type="InterPro" id="IPR052158">
    <property type="entry name" value="INH-QAR"/>
</dbReference>
<dbReference type="Pfam" id="PF12833">
    <property type="entry name" value="HTH_18"/>
    <property type="match status" value="1"/>
</dbReference>
<organism evidence="5 6">
    <name type="scientific">Candidatus Anaerobiospirillum pullicola</name>
    <dbReference type="NCBI Taxonomy" id="2838451"/>
    <lineage>
        <taxon>Bacteria</taxon>
        <taxon>Pseudomonadati</taxon>
        <taxon>Pseudomonadota</taxon>
        <taxon>Gammaproteobacteria</taxon>
        <taxon>Aeromonadales</taxon>
        <taxon>Succinivibrionaceae</taxon>
        <taxon>Anaerobiospirillum</taxon>
    </lineage>
</organism>
<dbReference type="Pfam" id="PF01965">
    <property type="entry name" value="DJ-1_PfpI"/>
    <property type="match status" value="1"/>
</dbReference>
<protein>
    <submittedName>
        <fullName evidence="5">Helix-turn-helix domain-containing protein</fullName>
    </submittedName>
</protein>
<dbReference type="InterPro" id="IPR029062">
    <property type="entry name" value="Class_I_gatase-like"/>
</dbReference>
<dbReference type="Proteomes" id="UP000733611">
    <property type="component" value="Unassembled WGS sequence"/>
</dbReference>
<feature type="domain" description="HTH araC/xylS-type" evidence="4">
    <location>
        <begin position="288"/>
        <end position="386"/>
    </location>
</feature>
<dbReference type="GO" id="GO:0003700">
    <property type="term" value="F:DNA-binding transcription factor activity"/>
    <property type="evidence" value="ECO:0007669"/>
    <property type="project" value="InterPro"/>
</dbReference>
<dbReference type="GO" id="GO:0043565">
    <property type="term" value="F:sequence-specific DNA binding"/>
    <property type="evidence" value="ECO:0007669"/>
    <property type="project" value="InterPro"/>
</dbReference>
<dbReference type="PANTHER" id="PTHR43130">
    <property type="entry name" value="ARAC-FAMILY TRANSCRIPTIONAL REGULATOR"/>
    <property type="match status" value="1"/>
</dbReference>
<keyword evidence="3" id="KW-0804">Transcription</keyword>
<dbReference type="InterPro" id="IPR018062">
    <property type="entry name" value="HTH_AraC-typ_CS"/>
</dbReference>
<dbReference type="SUPFAM" id="SSF52317">
    <property type="entry name" value="Class I glutamine amidotransferase-like"/>
    <property type="match status" value="2"/>
</dbReference>
<evidence type="ECO:0000256" key="3">
    <source>
        <dbReference type="ARBA" id="ARBA00023163"/>
    </source>
</evidence>
<reference evidence="5" key="2">
    <citation type="submission" date="2021-04" db="EMBL/GenBank/DDBJ databases">
        <authorList>
            <person name="Gilroy R."/>
        </authorList>
    </citation>
    <scope>NUCLEOTIDE SEQUENCE</scope>
    <source>
        <strain evidence="5">378</strain>
    </source>
</reference>
<evidence type="ECO:0000256" key="2">
    <source>
        <dbReference type="ARBA" id="ARBA00023125"/>
    </source>
</evidence>
<dbReference type="PANTHER" id="PTHR43130:SF3">
    <property type="entry name" value="HTH-TYPE TRANSCRIPTIONAL REGULATOR RV1931C"/>
    <property type="match status" value="1"/>
</dbReference>
<evidence type="ECO:0000313" key="5">
    <source>
        <dbReference type="EMBL" id="MBU3843529.1"/>
    </source>
</evidence>